<feature type="transmembrane region" description="Helical" evidence="1">
    <location>
        <begin position="143"/>
        <end position="163"/>
    </location>
</feature>
<evidence type="ECO:0000313" key="3">
    <source>
        <dbReference type="EMBL" id="MXV16457.1"/>
    </source>
</evidence>
<dbReference type="Proteomes" id="UP000451233">
    <property type="component" value="Unassembled WGS sequence"/>
</dbReference>
<feature type="transmembrane region" description="Helical" evidence="1">
    <location>
        <begin position="258"/>
        <end position="281"/>
    </location>
</feature>
<sequence length="390" mass="43538">MRQLPKRLLSLDVLRAITMFLMIFVNDLSGVANIPAWMEHAEGNEDRMGFADLIFPAFLFIVGLSIPLAIRARVNKGDSFLQVAIYIFTRSLALIVMGFFHVNLESYSSAAVLPYPVWGLLITIAFFLIWLDYPESWPKLKRYVPIGIGVAILVLMACLYKGGDDANPHGMEPSWWGILGIIGWAYLVCASLFFLVKENFWVLLVLLFAFLGINISNHAGFYWFNIPLIDDGSSVALVMGGIVITGTYSRLSGKGKDHLLWIIFGIAGTLAIICGFLVRPFAGGLSKIQSTPAWVLICAGITILVFELLIFLVDRKGKQDWFKIIRPAGTSTLTCYLVPYLLYFIFELTHFNYPDALNTGFGGAIRSVGVSLFVILLVRFMEKGRIRLKI</sequence>
<keyword evidence="1" id="KW-0812">Transmembrane</keyword>
<feature type="domain" description="DUF5009" evidence="2">
    <location>
        <begin position="9"/>
        <end position="216"/>
    </location>
</feature>
<protein>
    <submittedName>
        <fullName evidence="3">DUF5009 domain-containing protein</fullName>
    </submittedName>
</protein>
<feature type="transmembrane region" description="Helical" evidence="1">
    <location>
        <begin position="112"/>
        <end position="131"/>
    </location>
</feature>
<accession>A0A7K1Y061</accession>
<feature type="transmembrane region" description="Helical" evidence="1">
    <location>
        <begin position="293"/>
        <end position="312"/>
    </location>
</feature>
<feature type="transmembrane region" description="Helical" evidence="1">
    <location>
        <begin position="175"/>
        <end position="196"/>
    </location>
</feature>
<dbReference type="PANTHER" id="PTHR31061:SF24">
    <property type="entry name" value="LD22376P"/>
    <property type="match status" value="1"/>
</dbReference>
<feature type="transmembrane region" description="Helical" evidence="1">
    <location>
        <begin position="12"/>
        <end position="36"/>
    </location>
</feature>
<name>A0A7K1Y061_9SPHI</name>
<evidence type="ECO:0000256" key="1">
    <source>
        <dbReference type="SAM" id="Phobius"/>
    </source>
</evidence>
<comment type="caution">
    <text evidence="3">The sequence shown here is derived from an EMBL/GenBank/DDBJ whole genome shotgun (WGS) entry which is preliminary data.</text>
</comment>
<keyword evidence="1" id="KW-1133">Transmembrane helix</keyword>
<feature type="transmembrane region" description="Helical" evidence="1">
    <location>
        <begin position="232"/>
        <end position="251"/>
    </location>
</feature>
<feature type="transmembrane region" description="Helical" evidence="1">
    <location>
        <begin position="324"/>
        <end position="346"/>
    </location>
</feature>
<proteinExistence type="predicted"/>
<organism evidence="3 4">
    <name type="scientific">Hufsiella ginkgonis</name>
    <dbReference type="NCBI Taxonomy" id="2695274"/>
    <lineage>
        <taxon>Bacteria</taxon>
        <taxon>Pseudomonadati</taxon>
        <taxon>Bacteroidota</taxon>
        <taxon>Sphingobacteriia</taxon>
        <taxon>Sphingobacteriales</taxon>
        <taxon>Sphingobacteriaceae</taxon>
        <taxon>Hufsiella</taxon>
    </lineage>
</organism>
<feature type="transmembrane region" description="Helical" evidence="1">
    <location>
        <begin position="80"/>
        <end position="100"/>
    </location>
</feature>
<feature type="transmembrane region" description="Helical" evidence="1">
    <location>
        <begin position="48"/>
        <end position="68"/>
    </location>
</feature>
<feature type="transmembrane region" description="Helical" evidence="1">
    <location>
        <begin position="361"/>
        <end position="381"/>
    </location>
</feature>
<feature type="transmembrane region" description="Helical" evidence="1">
    <location>
        <begin position="203"/>
        <end position="226"/>
    </location>
</feature>
<gene>
    <name evidence="3" type="ORF">GS398_14180</name>
</gene>
<dbReference type="PANTHER" id="PTHR31061">
    <property type="entry name" value="LD22376P"/>
    <property type="match status" value="1"/>
</dbReference>
<evidence type="ECO:0000313" key="4">
    <source>
        <dbReference type="Proteomes" id="UP000451233"/>
    </source>
</evidence>
<dbReference type="EMBL" id="WVHS01000003">
    <property type="protein sequence ID" value="MXV16457.1"/>
    <property type="molecule type" value="Genomic_DNA"/>
</dbReference>
<keyword evidence="4" id="KW-1185">Reference proteome</keyword>
<dbReference type="Pfam" id="PF16401">
    <property type="entry name" value="DUF5009"/>
    <property type="match status" value="1"/>
</dbReference>
<keyword evidence="1" id="KW-0472">Membrane</keyword>
<dbReference type="AlphaFoldDB" id="A0A7K1Y061"/>
<dbReference type="RefSeq" id="WP_160907451.1">
    <property type="nucleotide sequence ID" value="NZ_WVHS01000003.1"/>
</dbReference>
<evidence type="ECO:0000259" key="2">
    <source>
        <dbReference type="Pfam" id="PF16401"/>
    </source>
</evidence>
<dbReference type="InterPro" id="IPR032176">
    <property type="entry name" value="DUF5009"/>
</dbReference>
<reference evidence="3 4" key="1">
    <citation type="submission" date="2019-11" db="EMBL/GenBank/DDBJ databases">
        <title>Pedobacter sp. HMF7056 Genome sequencing and assembly.</title>
        <authorList>
            <person name="Kang H."/>
            <person name="Kim H."/>
            <person name="Joh K."/>
        </authorList>
    </citation>
    <scope>NUCLEOTIDE SEQUENCE [LARGE SCALE GENOMIC DNA]</scope>
    <source>
        <strain evidence="3 4">HMF7056</strain>
    </source>
</reference>